<feature type="domain" description="HNH endonuclease 5" evidence="1">
    <location>
        <begin position="14"/>
        <end position="50"/>
    </location>
</feature>
<evidence type="ECO:0000313" key="2">
    <source>
        <dbReference type="EMBL" id="MFK9005561.1"/>
    </source>
</evidence>
<keyword evidence="2" id="KW-0378">Hydrolase</keyword>
<dbReference type="Pfam" id="PF14279">
    <property type="entry name" value="HNH_5"/>
    <property type="match status" value="1"/>
</dbReference>
<organism evidence="2 3">
    <name type="scientific">Pseudomonas pergaminensis</name>
    <dbReference type="NCBI Taxonomy" id="2853159"/>
    <lineage>
        <taxon>Bacteria</taxon>
        <taxon>Pseudomonadati</taxon>
        <taxon>Pseudomonadota</taxon>
        <taxon>Gammaproteobacteria</taxon>
        <taxon>Pseudomonadales</taxon>
        <taxon>Pseudomonadaceae</taxon>
        <taxon>Pseudomonas</taxon>
    </lineage>
</organism>
<dbReference type="GO" id="GO:0004519">
    <property type="term" value="F:endonuclease activity"/>
    <property type="evidence" value="ECO:0007669"/>
    <property type="project" value="UniProtKB-KW"/>
</dbReference>
<evidence type="ECO:0000259" key="1">
    <source>
        <dbReference type="Pfam" id="PF14279"/>
    </source>
</evidence>
<evidence type="ECO:0000313" key="3">
    <source>
        <dbReference type="Proteomes" id="UP001623008"/>
    </source>
</evidence>
<accession>A0ABW8R1D8</accession>
<keyword evidence="2" id="KW-0540">Nuclease</keyword>
<keyword evidence="3" id="KW-1185">Reference proteome</keyword>
<gene>
    <name evidence="2" type="ORF">ACJEBJ_15640</name>
</gene>
<dbReference type="RefSeq" id="WP_406598150.1">
    <property type="nucleotide sequence ID" value="NZ_JBJHQF010000023.1"/>
</dbReference>
<dbReference type="Proteomes" id="UP001623008">
    <property type="component" value="Unassembled WGS sequence"/>
</dbReference>
<name>A0ABW8R1D8_9PSED</name>
<sequence length="307" mass="34931">MSHGPTYIASKGYCIYCKRSEVRLTDEHIFPYFLGGAHVIKNASCDDCARITSKFEMDVARELWGDARASYNAPTRKKKNRKKHIIQPDFYNPGQTILVPIEDFPAAMVFYQMPKAGILQGLPDSVDLSTQWTPVAIHDTDKDNKFKEKYGKFATSRFRHVPDSFARLLVKIAYGQVLFSLDPDDFQAFCLPYILEPKKNLSYIVGGRSSSPEPKEGIGYEIKTNCIKFPKRLLIIVEIQLLSNASTPSYHVFVGDVVGESEIKRAYDKIEATWAVEVDYDHCYKAVSDDAFHWMPSHWPLPAWGTE</sequence>
<comment type="caution">
    <text evidence="2">The sequence shown here is derived from an EMBL/GenBank/DDBJ whole genome shotgun (WGS) entry which is preliminary data.</text>
</comment>
<dbReference type="EMBL" id="JBJHQF010000023">
    <property type="protein sequence ID" value="MFK9005561.1"/>
    <property type="molecule type" value="Genomic_DNA"/>
</dbReference>
<dbReference type="InterPro" id="IPR029471">
    <property type="entry name" value="HNH_5"/>
</dbReference>
<protein>
    <submittedName>
        <fullName evidence="2">HNH endonuclease</fullName>
    </submittedName>
</protein>
<keyword evidence="2" id="KW-0255">Endonuclease</keyword>
<reference evidence="2 3" key="1">
    <citation type="submission" date="2024-11" db="EMBL/GenBank/DDBJ databases">
        <authorList>
            <person name="Lucas J.A."/>
        </authorList>
    </citation>
    <scope>NUCLEOTIDE SEQUENCE [LARGE SCALE GENOMIC DNA]</scope>
    <source>
        <strain evidence="2 3">Z 7.15</strain>
    </source>
</reference>
<proteinExistence type="predicted"/>